<dbReference type="AlphaFoldDB" id="A0AAV3QHU6"/>
<organism evidence="8 9">
    <name type="scientific">Lithospermum erythrorhizon</name>
    <name type="common">Purple gromwell</name>
    <name type="synonym">Lithospermum officinale var. erythrorhizon</name>
    <dbReference type="NCBI Taxonomy" id="34254"/>
    <lineage>
        <taxon>Eukaryota</taxon>
        <taxon>Viridiplantae</taxon>
        <taxon>Streptophyta</taxon>
        <taxon>Embryophyta</taxon>
        <taxon>Tracheophyta</taxon>
        <taxon>Spermatophyta</taxon>
        <taxon>Magnoliopsida</taxon>
        <taxon>eudicotyledons</taxon>
        <taxon>Gunneridae</taxon>
        <taxon>Pentapetalae</taxon>
        <taxon>asterids</taxon>
        <taxon>lamiids</taxon>
        <taxon>Boraginales</taxon>
        <taxon>Boraginaceae</taxon>
        <taxon>Boraginoideae</taxon>
        <taxon>Lithospermeae</taxon>
        <taxon>Lithospermum</taxon>
    </lineage>
</organism>
<dbReference type="GO" id="GO:0005509">
    <property type="term" value="F:calcium ion binding"/>
    <property type="evidence" value="ECO:0007669"/>
    <property type="project" value="InterPro"/>
</dbReference>
<evidence type="ECO:0000256" key="3">
    <source>
        <dbReference type="ARBA" id="ARBA00023065"/>
    </source>
</evidence>
<feature type="transmembrane region" description="Helical" evidence="5">
    <location>
        <begin position="628"/>
        <end position="651"/>
    </location>
</feature>
<evidence type="ECO:0000313" key="8">
    <source>
        <dbReference type="EMBL" id="GAA0163634.1"/>
    </source>
</evidence>
<feature type="transmembrane region" description="Helical" evidence="5">
    <location>
        <begin position="162"/>
        <end position="183"/>
    </location>
</feature>
<dbReference type="GO" id="GO:0015369">
    <property type="term" value="F:calcium:proton antiporter activity"/>
    <property type="evidence" value="ECO:0007669"/>
    <property type="project" value="TreeGrafter"/>
</dbReference>
<evidence type="ECO:0000256" key="4">
    <source>
        <dbReference type="SAM" id="MobiDB-lite"/>
    </source>
</evidence>
<evidence type="ECO:0000256" key="2">
    <source>
        <dbReference type="ARBA" id="ARBA00022837"/>
    </source>
</evidence>
<dbReference type="CDD" id="cd00051">
    <property type="entry name" value="EFh"/>
    <property type="match status" value="1"/>
</dbReference>
<dbReference type="InterPro" id="IPR004713">
    <property type="entry name" value="CaH_exchang"/>
</dbReference>
<dbReference type="GO" id="GO:0016020">
    <property type="term" value="C:membrane"/>
    <property type="evidence" value="ECO:0007669"/>
    <property type="project" value="InterPro"/>
</dbReference>
<dbReference type="GO" id="GO:0006874">
    <property type="term" value="P:intracellular calcium ion homeostasis"/>
    <property type="evidence" value="ECO:0007669"/>
    <property type="project" value="TreeGrafter"/>
</dbReference>
<evidence type="ECO:0000256" key="5">
    <source>
        <dbReference type="SAM" id="Phobius"/>
    </source>
</evidence>
<dbReference type="PANTHER" id="PTHR31503:SF85">
    <property type="entry name" value="CALCIUM-BINDING EF-HAND FAMILY PROTEIN"/>
    <property type="match status" value="1"/>
</dbReference>
<feature type="transmembrane region" description="Helical" evidence="5">
    <location>
        <begin position="736"/>
        <end position="756"/>
    </location>
</feature>
<sequence length="759" mass="84739">MAPLSRWSMTFILFLIQLVQGGVITLNNTSNSILISDGEIGHAIIQEQTSQVDNLHLRHDNRLNSSSFTLSSDTCEHLYGFFPCSENAVGHLFQAVLYQYLMGIGGQFVADGSKKLFTMLGTGVFGASLFRILLNFPRLIFIIMSGAFSTEAQAQQQVAMSVAIYAGSTIFVLTICWGMIVIFARRDISENSTCEEPSISTPLLANPNSGSQNSCSTSKPQEDKDIFSQLTETGVKTDPKTNITAGILLLSMIPFGVAWIAILLCSSTPSQSHSVLLVTFIMSFASMLAYFIYQLWDPWMQERSLEYSKYENLLSGFLKYVQKQTKGKLVDENGKPNIPAIGRLFSENDKDADKSLTRQEIEKLIDKIQSGQVEVDRDYSVSQVLQVFDLNRDGRISEPEFVEGSKKWIEEANKLKASGDSSTTQNKESIDEFIKTFTKKTRDELNEIESLMGDVLKHVHSKALEVSSSLLNEDGSPNIEGIQSIFKQFVPNDQDNTISHSELKQLIQTVKFGDGQVNPDETVIKVMKGLDKDGNETIDVGEFVNAVRTNWLIEPEVSQDNQGTDNKQSAKQDEGIKWDEVDKLFKIQQTGNIKEKLLLAWTFAQPILQIIWGVAMLTLLARPLISSIISFSLAVGIDYFFISYIIVPVIMNMRVVMSAIFPASQKCSKTASLTFSELYGDLITNNLIGLTTVLGIVYAKNLAWDYSAEMLVIIVTSGVVGFFAFFTTTYPLWTCIFAFILYLFSFGLYCVVHYIWGWN</sequence>
<feature type="compositionally biased region" description="Polar residues" evidence="4">
    <location>
        <begin position="199"/>
        <end position="219"/>
    </location>
</feature>
<evidence type="ECO:0000313" key="9">
    <source>
        <dbReference type="Proteomes" id="UP001454036"/>
    </source>
</evidence>
<feature type="region of interest" description="Disordered" evidence="4">
    <location>
        <begin position="199"/>
        <end position="222"/>
    </location>
</feature>
<feature type="transmembrane region" description="Helical" evidence="5">
    <location>
        <begin position="243"/>
        <end position="264"/>
    </location>
</feature>
<dbReference type="SUPFAM" id="SSF47473">
    <property type="entry name" value="EF-hand"/>
    <property type="match status" value="1"/>
</dbReference>
<keyword evidence="5" id="KW-0812">Transmembrane</keyword>
<keyword evidence="5" id="KW-1133">Transmembrane helix</keyword>
<dbReference type="Pfam" id="PF13499">
    <property type="entry name" value="EF-hand_7"/>
    <property type="match status" value="1"/>
</dbReference>
<feature type="transmembrane region" description="Helical" evidence="5">
    <location>
        <begin position="711"/>
        <end position="730"/>
    </location>
</feature>
<accession>A0AAV3QHU6</accession>
<dbReference type="PANTHER" id="PTHR31503">
    <property type="entry name" value="VACUOLAR CALCIUM ION TRANSPORTER"/>
    <property type="match status" value="1"/>
</dbReference>
<dbReference type="Gene3D" id="1.10.238.10">
    <property type="entry name" value="EF-hand"/>
    <property type="match status" value="2"/>
</dbReference>
<gene>
    <name evidence="8" type="ORF">LIER_19449</name>
</gene>
<evidence type="ECO:0000259" key="7">
    <source>
        <dbReference type="PROSITE" id="PS50222"/>
    </source>
</evidence>
<keyword evidence="6" id="KW-0732">Signal</keyword>
<feature type="chain" id="PRO_5043674371" evidence="6">
    <location>
        <begin position="22"/>
        <end position="759"/>
    </location>
</feature>
<evidence type="ECO:0000256" key="6">
    <source>
        <dbReference type="SAM" id="SignalP"/>
    </source>
</evidence>
<dbReference type="EMBL" id="BAABME010004807">
    <property type="protein sequence ID" value="GAA0163634.1"/>
    <property type="molecule type" value="Genomic_DNA"/>
</dbReference>
<feature type="domain" description="EF-hand" evidence="7">
    <location>
        <begin position="518"/>
        <end position="553"/>
    </location>
</feature>
<feature type="transmembrane region" description="Helical" evidence="5">
    <location>
        <begin position="276"/>
        <end position="296"/>
    </location>
</feature>
<proteinExistence type="predicted"/>
<dbReference type="Proteomes" id="UP001454036">
    <property type="component" value="Unassembled WGS sequence"/>
</dbReference>
<feature type="transmembrane region" description="Helical" evidence="5">
    <location>
        <begin position="116"/>
        <end position="134"/>
    </location>
</feature>
<dbReference type="PROSITE" id="PS50222">
    <property type="entry name" value="EF_HAND_2"/>
    <property type="match status" value="1"/>
</dbReference>
<protein>
    <submittedName>
        <fullName evidence="8">Transporter</fullName>
    </submittedName>
</protein>
<keyword evidence="1" id="KW-0050">Antiport</keyword>
<keyword evidence="3" id="KW-0406">Ion transport</keyword>
<dbReference type="InterPro" id="IPR002048">
    <property type="entry name" value="EF_hand_dom"/>
</dbReference>
<dbReference type="InterPro" id="IPR011992">
    <property type="entry name" value="EF-hand-dom_pair"/>
</dbReference>
<feature type="signal peptide" evidence="6">
    <location>
        <begin position="1"/>
        <end position="21"/>
    </location>
</feature>
<keyword evidence="2" id="KW-0106">Calcium</keyword>
<name>A0AAV3QHU6_LITER</name>
<dbReference type="SMART" id="SM00054">
    <property type="entry name" value="EFh"/>
    <property type="match status" value="3"/>
</dbReference>
<keyword evidence="1" id="KW-0813">Transport</keyword>
<feature type="transmembrane region" description="Helical" evidence="5">
    <location>
        <begin position="682"/>
        <end position="699"/>
    </location>
</feature>
<comment type="caution">
    <text evidence="8">The sequence shown here is derived from an EMBL/GenBank/DDBJ whole genome shotgun (WGS) entry which is preliminary data.</text>
</comment>
<dbReference type="InterPro" id="IPR018247">
    <property type="entry name" value="EF_Hand_1_Ca_BS"/>
</dbReference>
<feature type="transmembrane region" description="Helical" evidence="5">
    <location>
        <begin position="598"/>
        <end position="621"/>
    </location>
</feature>
<keyword evidence="9" id="KW-1185">Reference proteome</keyword>
<evidence type="ECO:0000256" key="1">
    <source>
        <dbReference type="ARBA" id="ARBA00022449"/>
    </source>
</evidence>
<keyword evidence="5" id="KW-0472">Membrane</keyword>
<dbReference type="PROSITE" id="PS00018">
    <property type="entry name" value="EF_HAND_1"/>
    <property type="match status" value="2"/>
</dbReference>
<reference evidence="8 9" key="1">
    <citation type="submission" date="2024-01" db="EMBL/GenBank/DDBJ databases">
        <title>The complete chloroplast genome sequence of Lithospermum erythrorhizon: insights into the phylogenetic relationship among Boraginaceae species and the maternal lineages of purple gromwells.</title>
        <authorList>
            <person name="Okada T."/>
            <person name="Watanabe K."/>
        </authorList>
    </citation>
    <scope>NUCLEOTIDE SEQUENCE [LARGE SCALE GENOMIC DNA]</scope>
</reference>